<dbReference type="NCBIfam" id="TIGR00329">
    <property type="entry name" value="gcp_kae1"/>
    <property type="match status" value="1"/>
</dbReference>
<evidence type="ECO:0000259" key="7">
    <source>
        <dbReference type="Pfam" id="PF00814"/>
    </source>
</evidence>
<dbReference type="PATRIC" id="fig|1618586.3.peg.195"/>
<evidence type="ECO:0000256" key="5">
    <source>
        <dbReference type="ARBA" id="ARBA00048117"/>
    </source>
</evidence>
<name>A0A0F9YKG3_9BACT</name>
<dbReference type="GO" id="GO:0061711">
    <property type="term" value="F:tRNA N(6)-L-threonylcarbamoyladenine synthase activity"/>
    <property type="evidence" value="ECO:0007669"/>
    <property type="project" value="UniProtKB-EC"/>
</dbReference>
<comment type="caution">
    <text evidence="8">The sequence shown here is derived from an EMBL/GenBank/DDBJ whole genome shotgun (WGS) entry which is preliminary data.</text>
</comment>
<comment type="cofactor">
    <cofactor evidence="6">
        <name>Fe(2+)</name>
        <dbReference type="ChEBI" id="CHEBI:29033"/>
    </cofactor>
    <text evidence="6">Binds 1 Fe(2+) ion per subunit.</text>
</comment>
<proteinExistence type="inferred from homology"/>
<dbReference type="Pfam" id="PF00814">
    <property type="entry name" value="TsaD"/>
    <property type="match status" value="1"/>
</dbReference>
<evidence type="ECO:0000313" key="9">
    <source>
        <dbReference type="Proteomes" id="UP000034803"/>
    </source>
</evidence>
<dbReference type="Proteomes" id="UP000034803">
    <property type="component" value="Unassembled WGS sequence"/>
</dbReference>
<gene>
    <name evidence="6" type="primary">tsaD</name>
    <name evidence="8" type="ORF">UR21_C0003G0022</name>
</gene>
<dbReference type="InterPro" id="IPR022450">
    <property type="entry name" value="TsaD"/>
</dbReference>
<feature type="binding site" evidence="6">
    <location>
        <position position="312"/>
    </location>
    <ligand>
        <name>Fe cation</name>
        <dbReference type="ChEBI" id="CHEBI:24875"/>
    </ligand>
</feature>
<keyword evidence="2 6" id="KW-0819">tRNA processing</keyword>
<dbReference type="PRINTS" id="PR00789">
    <property type="entry name" value="OSIALOPTASE"/>
</dbReference>
<feature type="binding site" evidence="6">
    <location>
        <begin position="138"/>
        <end position="142"/>
    </location>
    <ligand>
        <name>substrate</name>
    </ligand>
</feature>
<dbReference type="GO" id="GO:0005737">
    <property type="term" value="C:cytoplasm"/>
    <property type="evidence" value="ECO:0007669"/>
    <property type="project" value="UniProtKB-SubCell"/>
</dbReference>
<dbReference type="SUPFAM" id="SSF53067">
    <property type="entry name" value="Actin-like ATPase domain"/>
    <property type="match status" value="1"/>
</dbReference>
<dbReference type="InterPro" id="IPR000905">
    <property type="entry name" value="Gcp-like_dom"/>
</dbReference>
<feature type="domain" description="Gcp-like" evidence="7">
    <location>
        <begin position="22"/>
        <end position="318"/>
    </location>
</feature>
<dbReference type="InterPro" id="IPR043129">
    <property type="entry name" value="ATPase_NBD"/>
</dbReference>
<feature type="binding site" evidence="6">
    <location>
        <position position="110"/>
    </location>
    <ligand>
        <name>Fe cation</name>
        <dbReference type="ChEBI" id="CHEBI:24875"/>
    </ligand>
</feature>
<keyword evidence="1 6" id="KW-0808">Transferase</keyword>
<evidence type="ECO:0000256" key="1">
    <source>
        <dbReference type="ARBA" id="ARBA00022679"/>
    </source>
</evidence>
<dbReference type="EMBL" id="LBOI01000003">
    <property type="protein sequence ID" value="KKP31989.1"/>
    <property type="molecule type" value="Genomic_DNA"/>
</dbReference>
<dbReference type="AlphaFoldDB" id="A0A0F9YKG3"/>
<keyword evidence="6" id="KW-0963">Cytoplasm</keyword>
<dbReference type="Gene3D" id="3.30.420.40">
    <property type="match status" value="2"/>
</dbReference>
<evidence type="ECO:0000256" key="2">
    <source>
        <dbReference type="ARBA" id="ARBA00022694"/>
    </source>
</evidence>
<evidence type="ECO:0000256" key="6">
    <source>
        <dbReference type="HAMAP-Rule" id="MF_01445"/>
    </source>
</evidence>
<feature type="binding site" evidence="6">
    <location>
        <position position="114"/>
    </location>
    <ligand>
        <name>Fe cation</name>
        <dbReference type="ChEBI" id="CHEBI:24875"/>
    </ligand>
</feature>
<protein>
    <recommendedName>
        <fullName evidence="6">tRNA N6-adenosine threonylcarbamoyltransferase</fullName>
        <ecNumber evidence="6">2.3.1.234</ecNumber>
    </recommendedName>
    <alternativeName>
        <fullName evidence="6">N6-L-threonylcarbamoyladenine synthase</fullName>
        <shortName evidence="6">t(6)A synthase</shortName>
    </alternativeName>
    <alternativeName>
        <fullName evidence="6">t(6)A37 threonylcarbamoyladenosine biosynthesis protein TsaD</fullName>
    </alternativeName>
    <alternativeName>
        <fullName evidence="6">tRNA threonylcarbamoyladenosine biosynthesis protein TsaD</fullName>
    </alternativeName>
</protein>
<dbReference type="GO" id="GO:0002949">
    <property type="term" value="P:tRNA threonylcarbamoyladenosine modification"/>
    <property type="evidence" value="ECO:0007669"/>
    <property type="project" value="UniProtKB-UniRule"/>
</dbReference>
<keyword evidence="6" id="KW-0408">Iron</keyword>
<organism evidence="8 9">
    <name type="scientific">Candidatus Woesebacteria bacterium GW2011_GWC2_31_9</name>
    <dbReference type="NCBI Taxonomy" id="1618586"/>
    <lineage>
        <taxon>Bacteria</taxon>
        <taxon>Candidatus Woeseibacteriota</taxon>
    </lineage>
</organism>
<comment type="function">
    <text evidence="6">Required for the formation of a threonylcarbamoyl group on adenosine at position 37 (t(6)A37) in tRNAs that read codons beginning with adenine. Is involved in the transfer of the threonylcarbamoyl moiety of threonylcarbamoyl-AMP (TC-AMP) to the N6 group of A37, together with TsaE and TsaB. TsaD likely plays a direct catalytic role in this reaction.</text>
</comment>
<keyword evidence="3 6" id="KW-0479">Metal-binding</keyword>
<accession>A0A0F9YKG3</accession>
<dbReference type="GO" id="GO:0005506">
    <property type="term" value="F:iron ion binding"/>
    <property type="evidence" value="ECO:0007669"/>
    <property type="project" value="UniProtKB-UniRule"/>
</dbReference>
<dbReference type="PANTHER" id="PTHR11735:SF6">
    <property type="entry name" value="TRNA N6-ADENOSINE THREONYLCARBAMOYLTRANSFERASE, MITOCHONDRIAL"/>
    <property type="match status" value="1"/>
</dbReference>
<comment type="catalytic activity">
    <reaction evidence="5 6">
        <text>L-threonylcarbamoyladenylate + adenosine(37) in tRNA = N(6)-L-threonylcarbamoyladenosine(37) in tRNA + AMP + H(+)</text>
        <dbReference type="Rhea" id="RHEA:37059"/>
        <dbReference type="Rhea" id="RHEA-COMP:10162"/>
        <dbReference type="Rhea" id="RHEA-COMP:10163"/>
        <dbReference type="ChEBI" id="CHEBI:15378"/>
        <dbReference type="ChEBI" id="CHEBI:73682"/>
        <dbReference type="ChEBI" id="CHEBI:74411"/>
        <dbReference type="ChEBI" id="CHEBI:74418"/>
        <dbReference type="ChEBI" id="CHEBI:456215"/>
        <dbReference type="EC" id="2.3.1.234"/>
    </reaction>
</comment>
<dbReference type="EC" id="2.3.1.234" evidence="6"/>
<dbReference type="InterPro" id="IPR017861">
    <property type="entry name" value="KAE1/TsaD"/>
</dbReference>
<dbReference type="HAMAP" id="MF_01445">
    <property type="entry name" value="TsaD"/>
    <property type="match status" value="1"/>
</dbReference>
<evidence type="ECO:0000313" key="8">
    <source>
        <dbReference type="EMBL" id="KKP31989.1"/>
    </source>
</evidence>
<feature type="binding site" evidence="6">
    <location>
        <position position="283"/>
    </location>
    <ligand>
        <name>substrate</name>
    </ligand>
</feature>
<feature type="binding site" evidence="6">
    <location>
        <position position="171"/>
    </location>
    <ligand>
        <name>substrate</name>
    </ligand>
</feature>
<evidence type="ECO:0000256" key="3">
    <source>
        <dbReference type="ARBA" id="ARBA00022723"/>
    </source>
</evidence>
<sequence>MIILSLDTSCDETAVAITCNTKVLSNAVWSQISLHSKFGGVMPSLAQRAHEERIDFITNKAIKKSGINIKDVDAIAVTIGPGLAIALGVGINKAKKLAKQYNKPLIPINHVEAHLLSSFATSSPNTILKISFPALGLVISGGTTELILINDIGKYEVLAETVDDALGEALDKAARLLGFGYPGGAILEKIAKNGKVTKYSLPLPLVNDKEKNRFSYSGLKTAFVRLYEKEKKLNKQDISDLASTFQDTAFEHIINVLKYQIIKIQNQKIDIKDLLLGGGVANNVVIKNKLRKLCREKNLKLHIPYTKKLNEDNAAMIGVCAYLKTKDESLIKYLKFERVDRNPKLNLRDKSS</sequence>
<dbReference type="NCBIfam" id="TIGR03723">
    <property type="entry name" value="T6A_TsaD_YgjD"/>
    <property type="match status" value="1"/>
</dbReference>
<reference evidence="8 9" key="1">
    <citation type="journal article" date="2015" name="Nature">
        <title>rRNA introns, odd ribosomes, and small enigmatic genomes across a large radiation of phyla.</title>
        <authorList>
            <person name="Brown C.T."/>
            <person name="Hug L.A."/>
            <person name="Thomas B.C."/>
            <person name="Sharon I."/>
            <person name="Castelle C.J."/>
            <person name="Singh A."/>
            <person name="Wilkins M.J."/>
            <person name="Williams K.H."/>
            <person name="Banfield J.F."/>
        </authorList>
    </citation>
    <scope>NUCLEOTIDE SEQUENCE [LARGE SCALE GENOMIC DNA]</scope>
</reference>
<keyword evidence="4 6" id="KW-0012">Acyltransferase</keyword>
<dbReference type="PANTHER" id="PTHR11735">
    <property type="entry name" value="TRNA N6-ADENOSINE THREONYLCARBAMOYLTRANSFERASE"/>
    <property type="match status" value="1"/>
</dbReference>
<feature type="binding site" evidence="6">
    <location>
        <position position="188"/>
    </location>
    <ligand>
        <name>substrate</name>
    </ligand>
</feature>
<comment type="subcellular location">
    <subcellularLocation>
        <location evidence="6">Cytoplasm</location>
    </subcellularLocation>
</comment>
<evidence type="ECO:0000256" key="4">
    <source>
        <dbReference type="ARBA" id="ARBA00023315"/>
    </source>
</evidence>
<comment type="similarity">
    <text evidence="6">Belongs to the KAE1 / TsaD family.</text>
</comment>
<dbReference type="FunFam" id="3.30.420.40:FF:000012">
    <property type="entry name" value="tRNA N6-adenosine threonylcarbamoyltransferase"/>
    <property type="match status" value="1"/>
</dbReference>
<feature type="binding site" evidence="6">
    <location>
        <position position="184"/>
    </location>
    <ligand>
        <name>substrate</name>
    </ligand>
</feature>